<dbReference type="GO" id="GO:0005886">
    <property type="term" value="C:plasma membrane"/>
    <property type="evidence" value="ECO:0007669"/>
    <property type="project" value="TreeGrafter"/>
</dbReference>
<keyword evidence="4" id="KW-0201">Cytochrome c-type biogenesis</keyword>
<evidence type="ECO:0000256" key="7">
    <source>
        <dbReference type="SAM" id="Phobius"/>
    </source>
</evidence>
<organism evidence="9">
    <name type="scientific">marine metagenome</name>
    <dbReference type="NCBI Taxonomy" id="408172"/>
    <lineage>
        <taxon>unclassified sequences</taxon>
        <taxon>metagenomes</taxon>
        <taxon>ecological metagenomes</taxon>
    </lineage>
</organism>
<dbReference type="GO" id="GO:0015232">
    <property type="term" value="F:heme transmembrane transporter activity"/>
    <property type="evidence" value="ECO:0007669"/>
    <property type="project" value="InterPro"/>
</dbReference>
<feature type="transmembrane region" description="Helical" evidence="7">
    <location>
        <begin position="97"/>
        <end position="118"/>
    </location>
</feature>
<evidence type="ECO:0000259" key="8">
    <source>
        <dbReference type="Pfam" id="PF01578"/>
    </source>
</evidence>
<protein>
    <recommendedName>
        <fullName evidence="8">Cytochrome c assembly protein domain-containing protein</fullName>
    </recommendedName>
</protein>
<proteinExistence type="inferred from homology"/>
<dbReference type="AlphaFoldDB" id="A0A381Y4I9"/>
<keyword evidence="6 7" id="KW-0472">Membrane</keyword>
<dbReference type="InterPro" id="IPR002541">
    <property type="entry name" value="Cyt_c_assembly"/>
</dbReference>
<comment type="subcellular location">
    <subcellularLocation>
        <location evidence="1">Membrane</location>
        <topology evidence="1">Multi-pass membrane protein</topology>
    </subcellularLocation>
</comment>
<feature type="transmembrane region" description="Helical" evidence="7">
    <location>
        <begin position="202"/>
        <end position="223"/>
    </location>
</feature>
<dbReference type="GO" id="GO:0017004">
    <property type="term" value="P:cytochrome complex assembly"/>
    <property type="evidence" value="ECO:0007669"/>
    <property type="project" value="UniProtKB-KW"/>
</dbReference>
<evidence type="ECO:0000256" key="5">
    <source>
        <dbReference type="ARBA" id="ARBA00022989"/>
    </source>
</evidence>
<reference evidence="9" key="1">
    <citation type="submission" date="2018-05" db="EMBL/GenBank/DDBJ databases">
        <authorList>
            <person name="Lanie J.A."/>
            <person name="Ng W.-L."/>
            <person name="Kazmierczak K.M."/>
            <person name="Andrzejewski T.M."/>
            <person name="Davidsen T.M."/>
            <person name="Wayne K.J."/>
            <person name="Tettelin H."/>
            <person name="Glass J.I."/>
            <person name="Rusch D."/>
            <person name="Podicherti R."/>
            <person name="Tsui H.-C.T."/>
            <person name="Winkler M.E."/>
        </authorList>
    </citation>
    <scope>NUCLEOTIDE SEQUENCE</scope>
</reference>
<keyword evidence="5 7" id="KW-1133">Transmembrane helix</keyword>
<feature type="domain" description="Cytochrome c assembly protein" evidence="8">
    <location>
        <begin position="17"/>
        <end position="185"/>
    </location>
</feature>
<dbReference type="GO" id="GO:0020037">
    <property type="term" value="F:heme binding"/>
    <property type="evidence" value="ECO:0007669"/>
    <property type="project" value="InterPro"/>
</dbReference>
<evidence type="ECO:0000313" key="9">
    <source>
        <dbReference type="EMBL" id="SVA71363.1"/>
    </source>
</evidence>
<name>A0A381Y4I9_9ZZZZ</name>
<evidence type="ECO:0000256" key="6">
    <source>
        <dbReference type="ARBA" id="ARBA00023136"/>
    </source>
</evidence>
<dbReference type="EMBL" id="UINC01017267">
    <property type="protein sequence ID" value="SVA71363.1"/>
    <property type="molecule type" value="Genomic_DNA"/>
</dbReference>
<dbReference type="InterPro" id="IPR003557">
    <property type="entry name" value="Cyt_c_biogenesis_CcmC"/>
</dbReference>
<evidence type="ECO:0000256" key="3">
    <source>
        <dbReference type="ARBA" id="ARBA00022692"/>
    </source>
</evidence>
<evidence type="ECO:0000256" key="2">
    <source>
        <dbReference type="ARBA" id="ARBA00005840"/>
    </source>
</evidence>
<comment type="similarity">
    <text evidence="2">Belongs to the CcmC/CycZ/HelC family.</text>
</comment>
<dbReference type="PANTHER" id="PTHR30071">
    <property type="entry name" value="HEME EXPORTER PROTEIN C"/>
    <property type="match status" value="1"/>
</dbReference>
<gene>
    <name evidence="9" type="ORF">METZ01_LOCUS124217</name>
</gene>
<feature type="transmembrane region" description="Helical" evidence="7">
    <location>
        <begin position="160"/>
        <end position="177"/>
    </location>
</feature>
<evidence type="ECO:0000256" key="4">
    <source>
        <dbReference type="ARBA" id="ARBA00022748"/>
    </source>
</evidence>
<dbReference type="PANTHER" id="PTHR30071:SF1">
    <property type="entry name" value="CYTOCHROME B_B6 PROTEIN-RELATED"/>
    <property type="match status" value="1"/>
</dbReference>
<dbReference type="InterPro" id="IPR045062">
    <property type="entry name" value="Cyt_c_biogenesis_CcsA/CcmC"/>
</dbReference>
<dbReference type="Pfam" id="PF01578">
    <property type="entry name" value="Cytochrom_C_asm"/>
    <property type="match status" value="1"/>
</dbReference>
<evidence type="ECO:0000256" key="1">
    <source>
        <dbReference type="ARBA" id="ARBA00004141"/>
    </source>
</evidence>
<accession>A0A381Y4I9</accession>
<sequence length="267" mass="29304">MATESRITTGSRGTRLLGLAALAGVLALLVFAFVLTDPDVRTHPTSGEEFGQFDAVRLLYLHVPMAILTYAAYALCAAASAGYLLRRTPWWDVTAHAAAEVGTLVCALVLVTGSIWGRPVWNTWWEWGDVRLMTTLLLFLLFLGYLALRRAAVDPESAARPAAVVALVAVLDIPLINRSVEWWENRTLHQKSTLAELKIEDLTLFTLVLGIVVFGLVVAWLLLHRFRVGWLERAEVTHGIDQAIAERRGAASTTGVDSTVGETREES</sequence>
<keyword evidence="3 7" id="KW-0812">Transmembrane</keyword>
<dbReference type="PRINTS" id="PR01386">
    <property type="entry name" value="CCMCBIOGNSIS"/>
</dbReference>
<feature type="transmembrane region" description="Helical" evidence="7">
    <location>
        <begin position="60"/>
        <end position="85"/>
    </location>
</feature>
<feature type="transmembrane region" description="Helical" evidence="7">
    <location>
        <begin position="130"/>
        <end position="148"/>
    </location>
</feature>